<name>E6W6C2_DESIS</name>
<dbReference type="Proteomes" id="UP000002572">
    <property type="component" value="Chromosome"/>
</dbReference>
<dbReference type="AlphaFoldDB" id="E6W6C2"/>
<accession>E6W6C2</accession>
<reference evidence="1 2" key="1">
    <citation type="submission" date="2010-12" db="EMBL/GenBank/DDBJ databases">
        <title>Complete sequence of Desulfurispirillum indicum S5.</title>
        <authorList>
            <consortium name="US DOE Joint Genome Institute"/>
            <person name="Lucas S."/>
            <person name="Copeland A."/>
            <person name="Lapidus A."/>
            <person name="Cheng J.-F."/>
            <person name="Goodwin L."/>
            <person name="Pitluck S."/>
            <person name="Chertkov O."/>
            <person name="Held B."/>
            <person name="Detter J.C."/>
            <person name="Han C."/>
            <person name="Tapia R."/>
            <person name="Land M."/>
            <person name="Hauser L."/>
            <person name="Kyrpides N."/>
            <person name="Ivanova N."/>
            <person name="Mikhailova N."/>
            <person name="Haggblom M."/>
            <person name="Rauschenbach I."/>
            <person name="Bini E."/>
            <person name="Woyke T."/>
        </authorList>
    </citation>
    <scope>NUCLEOTIDE SEQUENCE [LARGE SCALE GENOMIC DNA]</scope>
    <source>
        <strain evidence="2">ATCC BAA-1389 / DSM 22839 / S5</strain>
    </source>
</reference>
<evidence type="ECO:0000313" key="2">
    <source>
        <dbReference type="Proteomes" id="UP000002572"/>
    </source>
</evidence>
<protein>
    <submittedName>
        <fullName evidence="1">Uncharacterized protein</fullName>
    </submittedName>
</protein>
<sequence>MTQENQTVPAPRLCPRGLAFYLYYFAKFMERELISYFTAGRNFLATEGFLFKLKILLDSGRFHQSELQGFVDAVQKSQWKIESLHIKINDVVDDDNSRTIALEFTDSHKNEIFHLFYEAYTTISLYYENSKYFPDPLTEFHNFLSHMVSAWAALPGDKCKFSSNVQRGFNHLFRGALDIYKILIIREIHKASGASLNKLRQLRQYECATIGKRHDDYAKRLINAYRKLFFEIADGPDGYKPTINGWVKLRKPLDEEAQLS</sequence>
<gene>
    <name evidence="1" type="ordered locus">Selin_1424</name>
</gene>
<evidence type="ECO:0000313" key="1">
    <source>
        <dbReference type="EMBL" id="ADU66158.1"/>
    </source>
</evidence>
<proteinExistence type="predicted"/>
<dbReference type="EMBL" id="CP002432">
    <property type="protein sequence ID" value="ADU66158.1"/>
    <property type="molecule type" value="Genomic_DNA"/>
</dbReference>
<organism evidence="1 2">
    <name type="scientific">Desulfurispirillum indicum (strain ATCC BAA-1389 / DSM 22839 / S5)</name>
    <dbReference type="NCBI Taxonomy" id="653733"/>
    <lineage>
        <taxon>Bacteria</taxon>
        <taxon>Pseudomonadati</taxon>
        <taxon>Chrysiogenota</taxon>
        <taxon>Chrysiogenia</taxon>
        <taxon>Chrysiogenales</taxon>
        <taxon>Chrysiogenaceae</taxon>
        <taxon>Desulfurispirillum</taxon>
    </lineage>
</organism>
<dbReference type="InParanoid" id="E6W6C2"/>
<dbReference type="OrthoDB" id="5325831at2"/>
<dbReference type="HOGENOM" id="CLU_1068443_0_0_0"/>
<dbReference type="KEGG" id="din:Selin_1424"/>
<keyword evidence="2" id="KW-1185">Reference proteome</keyword>
<dbReference type="RefSeq" id="WP_013506039.1">
    <property type="nucleotide sequence ID" value="NC_014836.1"/>
</dbReference>